<feature type="domain" description="TLDc" evidence="1">
    <location>
        <begin position="80"/>
        <end position="242"/>
    </location>
</feature>
<gene>
    <name evidence="2" type="ORF">RMAR00112_LOCUS16203</name>
</gene>
<dbReference type="InterPro" id="IPR006571">
    <property type="entry name" value="TLDc_dom"/>
</dbReference>
<name>A0A7S3EDY6_9RHOD</name>
<proteinExistence type="predicted"/>
<accession>A0A7S3EDY6</accession>
<reference evidence="2" key="1">
    <citation type="submission" date="2021-01" db="EMBL/GenBank/DDBJ databases">
        <authorList>
            <person name="Corre E."/>
            <person name="Pelletier E."/>
            <person name="Niang G."/>
            <person name="Scheremetjew M."/>
            <person name="Finn R."/>
            <person name="Kale V."/>
            <person name="Holt S."/>
            <person name="Cochrane G."/>
            <person name="Meng A."/>
            <person name="Brown T."/>
            <person name="Cohen L."/>
        </authorList>
    </citation>
    <scope>NUCLEOTIDE SEQUENCE</scope>
    <source>
        <strain evidence="2">CCMP 769</strain>
    </source>
</reference>
<dbReference type="Pfam" id="PF07534">
    <property type="entry name" value="TLD"/>
    <property type="match status" value="1"/>
</dbReference>
<dbReference type="AlphaFoldDB" id="A0A7S3EDY6"/>
<evidence type="ECO:0000313" key="2">
    <source>
        <dbReference type="EMBL" id="CAE0048214.1"/>
    </source>
</evidence>
<sequence>MSCSFVGGVDGIIRLGGDHRAGFCRRRSRRVVMREKDLGEKLFGLIFGKQEETPLGFQRFDRDRFPEQYEATLDEFADPVASDTEEMALFRPMLARTQLVTRELQLLYDAEEHGWTASAFHECVNKKGAGVVLAVTEGGTVCGGYNPKGWVGYGESRGSLASFLFTWPGGDTSKPAIKLRKVVRAWFPSKSTCPATCSCSTTFSSDSLSRGTFQGGKSMSVLDDPETGPKFGADGLVVMLMSPFQTELDGSEKIASSKLGTFYEVRPDGVRHLFSKAEGKKTKLVSLRAYFGVYEEGEEIPFDDAVPVALE</sequence>
<protein>
    <recommendedName>
        <fullName evidence="1">TLDc domain-containing protein</fullName>
    </recommendedName>
</protein>
<dbReference type="EMBL" id="HBHW01020937">
    <property type="protein sequence ID" value="CAE0048214.1"/>
    <property type="molecule type" value="Transcribed_RNA"/>
</dbReference>
<dbReference type="PROSITE" id="PS51886">
    <property type="entry name" value="TLDC"/>
    <property type="match status" value="1"/>
</dbReference>
<evidence type="ECO:0000259" key="1">
    <source>
        <dbReference type="PROSITE" id="PS51886"/>
    </source>
</evidence>
<organism evidence="2">
    <name type="scientific">Rhodosorus marinus</name>
    <dbReference type="NCBI Taxonomy" id="101924"/>
    <lineage>
        <taxon>Eukaryota</taxon>
        <taxon>Rhodophyta</taxon>
        <taxon>Stylonematophyceae</taxon>
        <taxon>Stylonematales</taxon>
        <taxon>Stylonemataceae</taxon>
        <taxon>Rhodosorus</taxon>
    </lineage>
</organism>